<protein>
    <submittedName>
        <fullName evidence="2">Uncharacterized protein</fullName>
    </submittedName>
</protein>
<name>A0A0C2WD98_AMAMK</name>
<gene>
    <name evidence="2" type="ORF">M378DRAFT_14859</name>
</gene>
<evidence type="ECO:0000256" key="1">
    <source>
        <dbReference type="SAM" id="MobiDB-lite"/>
    </source>
</evidence>
<dbReference type="OrthoDB" id="3362494at2759"/>
<dbReference type="AlphaFoldDB" id="A0A0C2WD98"/>
<evidence type="ECO:0000313" key="3">
    <source>
        <dbReference type="Proteomes" id="UP000054549"/>
    </source>
</evidence>
<dbReference type="STRING" id="946122.A0A0C2WD98"/>
<feature type="non-terminal residue" evidence="2">
    <location>
        <position position="132"/>
    </location>
</feature>
<proteinExistence type="predicted"/>
<sequence>MPSLFSRSRTNSTPKKSSTFLSPSEYVNSFLPDEFGRVSSRSSSHDVANTSPTSLSKKDKKKAAKDRPQTIGNFKSHPPDPARPSTTTPTPQYAEGAFLPLNLEPPRNRETKLLDYGFLSYERHVILAPEQL</sequence>
<dbReference type="HOGENOM" id="CLU_2238305_0_0_1"/>
<dbReference type="InParanoid" id="A0A0C2WD98"/>
<feature type="compositionally biased region" description="Polar residues" evidence="1">
    <location>
        <begin position="39"/>
        <end position="55"/>
    </location>
</feature>
<feature type="region of interest" description="Disordered" evidence="1">
    <location>
        <begin position="1"/>
        <end position="23"/>
    </location>
</feature>
<dbReference type="Proteomes" id="UP000054549">
    <property type="component" value="Unassembled WGS sequence"/>
</dbReference>
<evidence type="ECO:0000313" key="2">
    <source>
        <dbReference type="EMBL" id="KIL59332.1"/>
    </source>
</evidence>
<accession>A0A0C2WD98</accession>
<feature type="region of interest" description="Disordered" evidence="1">
    <location>
        <begin position="35"/>
        <end position="105"/>
    </location>
</feature>
<keyword evidence="3" id="KW-1185">Reference proteome</keyword>
<dbReference type="EMBL" id="KN818317">
    <property type="protein sequence ID" value="KIL59332.1"/>
    <property type="molecule type" value="Genomic_DNA"/>
</dbReference>
<organism evidence="2 3">
    <name type="scientific">Amanita muscaria (strain Koide BX008)</name>
    <dbReference type="NCBI Taxonomy" id="946122"/>
    <lineage>
        <taxon>Eukaryota</taxon>
        <taxon>Fungi</taxon>
        <taxon>Dikarya</taxon>
        <taxon>Basidiomycota</taxon>
        <taxon>Agaricomycotina</taxon>
        <taxon>Agaricomycetes</taxon>
        <taxon>Agaricomycetidae</taxon>
        <taxon>Agaricales</taxon>
        <taxon>Pluteineae</taxon>
        <taxon>Amanitaceae</taxon>
        <taxon>Amanita</taxon>
    </lineage>
</organism>
<reference evidence="2 3" key="1">
    <citation type="submission" date="2014-04" db="EMBL/GenBank/DDBJ databases">
        <title>Evolutionary Origins and Diversification of the Mycorrhizal Mutualists.</title>
        <authorList>
            <consortium name="DOE Joint Genome Institute"/>
            <consortium name="Mycorrhizal Genomics Consortium"/>
            <person name="Kohler A."/>
            <person name="Kuo A."/>
            <person name="Nagy L.G."/>
            <person name="Floudas D."/>
            <person name="Copeland A."/>
            <person name="Barry K.W."/>
            <person name="Cichocki N."/>
            <person name="Veneault-Fourrey C."/>
            <person name="LaButti K."/>
            <person name="Lindquist E.A."/>
            <person name="Lipzen A."/>
            <person name="Lundell T."/>
            <person name="Morin E."/>
            <person name="Murat C."/>
            <person name="Riley R."/>
            <person name="Ohm R."/>
            <person name="Sun H."/>
            <person name="Tunlid A."/>
            <person name="Henrissat B."/>
            <person name="Grigoriev I.V."/>
            <person name="Hibbett D.S."/>
            <person name="Martin F."/>
        </authorList>
    </citation>
    <scope>NUCLEOTIDE SEQUENCE [LARGE SCALE GENOMIC DNA]</scope>
    <source>
        <strain evidence="2 3">Koide BX008</strain>
    </source>
</reference>